<sequence>MHGGNRKKLGNMNDSSQDGNDDYEEQIDETARYPKNKNNQNQSKHRDYRRKLDNMGGSSQDENDDYEVQIDEITRYLKNKNSQNLPMYAGNQRKLDNMNDSSQDENDDYEEQIDETTRYPKDKNNQNLSMHGGNQKKLDNNSDSSQDENDEYKESDFLSSGHANKKKERELYYEEQIDETTRYSKNKNNQNLFIQSDNRRKLDDNNVCDSQNSQNLTRDNRDNYSGNSQGKNRKPNNSSSIWPNLTTMPGMINRWMPGSSKDEDEIKVIFHVHFPEGIDKVGNPVVLGNVKELGSWKSPIVKLSPQNRTYWRSSPVIISLSSVRGEIQYKYAIHTPKPVFRGKEKIEFEGVNYGDNRILNIKRNDQFDIFKSNHQLPRLSYIHDFAFVDYIYNSINADNLKAKVMEYQHCSCA</sequence>
<accession>A0A015JV65</accession>
<dbReference type="SUPFAM" id="SSF49452">
    <property type="entry name" value="Starch-binding domain-like"/>
    <property type="match status" value="1"/>
</dbReference>
<dbReference type="Proteomes" id="UP000022910">
    <property type="component" value="Unassembled WGS sequence"/>
</dbReference>
<feature type="compositionally biased region" description="Polar residues" evidence="1">
    <location>
        <begin position="207"/>
        <end position="244"/>
    </location>
</feature>
<feature type="compositionally biased region" description="Basic and acidic residues" evidence="1">
    <location>
        <begin position="115"/>
        <end position="124"/>
    </location>
</feature>
<dbReference type="Gene3D" id="2.60.40.10">
    <property type="entry name" value="Immunoglobulins"/>
    <property type="match status" value="1"/>
</dbReference>
<dbReference type="GO" id="GO:0030246">
    <property type="term" value="F:carbohydrate binding"/>
    <property type="evidence" value="ECO:0007669"/>
    <property type="project" value="InterPro"/>
</dbReference>
<evidence type="ECO:0000256" key="1">
    <source>
        <dbReference type="SAM" id="MobiDB-lite"/>
    </source>
</evidence>
<keyword evidence="3" id="KW-1185">Reference proteome</keyword>
<feature type="compositionally biased region" description="Acidic residues" evidence="1">
    <location>
        <begin position="61"/>
        <end position="70"/>
    </location>
</feature>
<feature type="compositionally biased region" description="Acidic residues" evidence="1">
    <location>
        <begin position="19"/>
        <end position="28"/>
    </location>
</feature>
<gene>
    <name evidence="2" type="ORF">RirG_060090</name>
</gene>
<dbReference type="HOGENOM" id="CLU_665889_0_0_1"/>
<dbReference type="OrthoDB" id="2400221at2759"/>
<feature type="compositionally biased region" description="Polar residues" evidence="1">
    <location>
        <begin position="186"/>
        <end position="196"/>
    </location>
</feature>
<dbReference type="AlphaFoldDB" id="A0A015JV65"/>
<reference evidence="2 3" key="1">
    <citation type="submission" date="2014-02" db="EMBL/GenBank/DDBJ databases">
        <title>Single nucleus genome sequencing reveals high similarity among nuclei of an endomycorrhizal fungus.</title>
        <authorList>
            <person name="Lin K."/>
            <person name="Geurts R."/>
            <person name="Zhang Z."/>
            <person name="Limpens E."/>
            <person name="Saunders D.G."/>
            <person name="Mu D."/>
            <person name="Pang E."/>
            <person name="Cao H."/>
            <person name="Cha H."/>
            <person name="Lin T."/>
            <person name="Zhou Q."/>
            <person name="Shang Y."/>
            <person name="Li Y."/>
            <person name="Ivanov S."/>
            <person name="Sharma T."/>
            <person name="Velzen R.V."/>
            <person name="Ruijter N.D."/>
            <person name="Aanen D.K."/>
            <person name="Win J."/>
            <person name="Kamoun S."/>
            <person name="Bisseling T."/>
            <person name="Huang S."/>
        </authorList>
    </citation>
    <scope>NUCLEOTIDE SEQUENCE [LARGE SCALE GENOMIC DNA]</scope>
    <source>
        <strain evidence="3">DAOM197198w</strain>
    </source>
</reference>
<evidence type="ECO:0000313" key="3">
    <source>
        <dbReference type="Proteomes" id="UP000022910"/>
    </source>
</evidence>
<name>A0A015JV65_RHIIW</name>
<dbReference type="InterPro" id="IPR013783">
    <property type="entry name" value="Ig-like_fold"/>
</dbReference>
<feature type="compositionally biased region" description="Acidic residues" evidence="1">
    <location>
        <begin position="102"/>
        <end position="114"/>
    </location>
</feature>
<organism evidence="2 3">
    <name type="scientific">Rhizophagus irregularis (strain DAOM 197198w)</name>
    <name type="common">Glomus intraradices</name>
    <dbReference type="NCBI Taxonomy" id="1432141"/>
    <lineage>
        <taxon>Eukaryota</taxon>
        <taxon>Fungi</taxon>
        <taxon>Fungi incertae sedis</taxon>
        <taxon>Mucoromycota</taxon>
        <taxon>Glomeromycotina</taxon>
        <taxon>Glomeromycetes</taxon>
        <taxon>Glomerales</taxon>
        <taxon>Glomeraceae</taxon>
        <taxon>Rhizophagus</taxon>
    </lineage>
</organism>
<feature type="region of interest" description="Disordered" evidence="1">
    <location>
        <begin position="182"/>
        <end position="244"/>
    </location>
</feature>
<evidence type="ECO:0000313" key="2">
    <source>
        <dbReference type="EMBL" id="EXX73467.1"/>
    </source>
</evidence>
<evidence type="ECO:0008006" key="4">
    <source>
        <dbReference type="Google" id="ProtNLM"/>
    </source>
</evidence>
<dbReference type="STRING" id="1432141.A0A015JV65"/>
<proteinExistence type="predicted"/>
<feature type="region of interest" description="Disordered" evidence="1">
    <location>
        <begin position="1"/>
        <end position="163"/>
    </location>
</feature>
<comment type="caution">
    <text evidence="2">The sequence shown here is derived from an EMBL/GenBank/DDBJ whole genome shotgun (WGS) entry which is preliminary data.</text>
</comment>
<dbReference type="InterPro" id="IPR013784">
    <property type="entry name" value="Carb-bd-like_fold"/>
</dbReference>
<protein>
    <recommendedName>
        <fullName evidence="4">CBM20 domain-containing protein</fullName>
    </recommendedName>
</protein>
<dbReference type="EMBL" id="JEMT01014679">
    <property type="protein sequence ID" value="EXX73467.1"/>
    <property type="molecule type" value="Genomic_DNA"/>
</dbReference>